<dbReference type="SUPFAM" id="SSF54786">
    <property type="entry name" value="YcfA/nrd intein domain"/>
    <property type="match status" value="1"/>
</dbReference>
<protein>
    <recommendedName>
        <fullName evidence="9">YcfA family protein</fullName>
    </recommendedName>
</protein>
<proteinExistence type="inferred from homology"/>
<dbReference type="EMBL" id="AP011666">
    <property type="protein sequence ID" value="BAL53750.1"/>
    <property type="molecule type" value="Genomic_DNA"/>
</dbReference>
<comment type="similarity">
    <text evidence="1">Belongs to the HicA mRNA interferase family.</text>
</comment>
<keyword evidence="5" id="KW-0378">Hydrolase</keyword>
<dbReference type="AlphaFoldDB" id="H5SC64"/>
<dbReference type="Pfam" id="PF07927">
    <property type="entry name" value="HicA_toxin"/>
    <property type="match status" value="1"/>
</dbReference>
<reference evidence="8" key="2">
    <citation type="journal article" date="2012" name="PLoS ONE">
        <title>A Deeply Branching Thermophilic Bacterium with an Ancient Acetyl-CoA Pathway Dominates a Subsurface Ecosystem.</title>
        <authorList>
            <person name="Takami H."/>
            <person name="Noguchi H."/>
            <person name="Takaki Y."/>
            <person name="Uchiyama I."/>
            <person name="Toyoda A."/>
            <person name="Nishi S."/>
            <person name="Chee G.-J."/>
            <person name="Arai W."/>
            <person name="Nunoura T."/>
            <person name="Itoh T."/>
            <person name="Hattori M."/>
            <person name="Takai K."/>
        </authorList>
    </citation>
    <scope>NUCLEOTIDE SEQUENCE</scope>
</reference>
<evidence type="ECO:0008006" key="9">
    <source>
        <dbReference type="Google" id="ProtNLM"/>
    </source>
</evidence>
<evidence type="ECO:0000256" key="1">
    <source>
        <dbReference type="ARBA" id="ARBA00006620"/>
    </source>
</evidence>
<organism evidence="8">
    <name type="scientific">uncultured Acetothermia bacterium</name>
    <dbReference type="NCBI Taxonomy" id="236499"/>
    <lineage>
        <taxon>Bacteria</taxon>
        <taxon>Candidatus Bipolaricaulota</taxon>
        <taxon>environmental samples</taxon>
    </lineage>
</organism>
<keyword evidence="4" id="KW-0255">Endonuclease</keyword>
<evidence type="ECO:0000256" key="3">
    <source>
        <dbReference type="ARBA" id="ARBA00022722"/>
    </source>
</evidence>
<name>H5SC64_9BACT</name>
<evidence type="ECO:0000256" key="5">
    <source>
        <dbReference type="ARBA" id="ARBA00022801"/>
    </source>
</evidence>
<evidence type="ECO:0000256" key="4">
    <source>
        <dbReference type="ARBA" id="ARBA00022759"/>
    </source>
</evidence>
<dbReference type="InterPro" id="IPR038570">
    <property type="entry name" value="HicA_sf"/>
</dbReference>
<reference evidence="8" key="1">
    <citation type="journal article" date="2005" name="Environ. Microbiol.">
        <title>Genetic and functional properties of uncultivated thermophilic crenarchaeotes from a subsurface gold mine as revealed by analysis of genome fragments.</title>
        <authorList>
            <person name="Nunoura T."/>
            <person name="Hirayama H."/>
            <person name="Takami H."/>
            <person name="Oida H."/>
            <person name="Nishi S."/>
            <person name="Shimamura S."/>
            <person name="Suzuki Y."/>
            <person name="Inagaki F."/>
            <person name="Takai K."/>
            <person name="Nealson K.H."/>
            <person name="Horikoshi K."/>
        </authorList>
    </citation>
    <scope>NUCLEOTIDE SEQUENCE</scope>
</reference>
<dbReference type="Gene3D" id="3.30.920.30">
    <property type="entry name" value="Hypothetical protein"/>
    <property type="match status" value="1"/>
</dbReference>
<evidence type="ECO:0000256" key="2">
    <source>
        <dbReference type="ARBA" id="ARBA00022649"/>
    </source>
</evidence>
<keyword evidence="2" id="KW-1277">Toxin-antitoxin system</keyword>
<evidence type="ECO:0000256" key="7">
    <source>
        <dbReference type="ARBA" id="ARBA00023016"/>
    </source>
</evidence>
<keyword evidence="7" id="KW-0346">Stress response</keyword>
<dbReference type="InterPro" id="IPR012933">
    <property type="entry name" value="HicA_mRNA_interferase"/>
</dbReference>
<keyword evidence="6" id="KW-0694">RNA-binding</keyword>
<keyword evidence="3" id="KW-0540">Nuclease</keyword>
<accession>H5SC64</accession>
<evidence type="ECO:0000313" key="8">
    <source>
        <dbReference type="EMBL" id="BAL53750.1"/>
    </source>
</evidence>
<dbReference type="GO" id="GO:0003729">
    <property type="term" value="F:mRNA binding"/>
    <property type="evidence" value="ECO:0007669"/>
    <property type="project" value="InterPro"/>
</dbReference>
<dbReference type="GO" id="GO:0004519">
    <property type="term" value="F:endonuclease activity"/>
    <property type="evidence" value="ECO:0007669"/>
    <property type="project" value="UniProtKB-KW"/>
</dbReference>
<evidence type="ECO:0000256" key="6">
    <source>
        <dbReference type="ARBA" id="ARBA00022884"/>
    </source>
</evidence>
<dbReference type="GO" id="GO:0016787">
    <property type="term" value="F:hydrolase activity"/>
    <property type="evidence" value="ECO:0007669"/>
    <property type="project" value="UniProtKB-KW"/>
</dbReference>
<sequence length="83" mass="9983">MPIDYSKLRSLTLRQIVRALLRDGFYLKRQKDATRLFVHPDGRRVVIHYHKPGQMLKIGTLKEIIENEARWTEEDLRRLKLLK</sequence>
<gene>
    <name evidence="8" type="ORF">HGMM_F08F07C09</name>
</gene>